<dbReference type="PANTHER" id="PTHR46310">
    <property type="entry name" value="AMIDASE 1"/>
    <property type="match status" value="1"/>
</dbReference>
<dbReference type="InterPro" id="IPR017907">
    <property type="entry name" value="Znf_RING_CS"/>
</dbReference>
<dbReference type="GO" id="GO:0016811">
    <property type="term" value="F:hydrolase activity, acting on carbon-nitrogen (but not peptide) bonds, in linear amides"/>
    <property type="evidence" value="ECO:0007669"/>
    <property type="project" value="UniProtKB-ARBA"/>
</dbReference>
<keyword evidence="3 5" id="KW-0863">Zinc-finger</keyword>
<dbReference type="PROSITE" id="PS00571">
    <property type="entry name" value="AMIDASES"/>
    <property type="match status" value="1"/>
</dbReference>
<organism evidence="7 8">
    <name type="scientific">Protea cynaroides</name>
    <dbReference type="NCBI Taxonomy" id="273540"/>
    <lineage>
        <taxon>Eukaryota</taxon>
        <taxon>Viridiplantae</taxon>
        <taxon>Streptophyta</taxon>
        <taxon>Embryophyta</taxon>
        <taxon>Tracheophyta</taxon>
        <taxon>Spermatophyta</taxon>
        <taxon>Magnoliopsida</taxon>
        <taxon>Proteales</taxon>
        <taxon>Proteaceae</taxon>
        <taxon>Protea</taxon>
    </lineage>
</organism>
<evidence type="ECO:0000256" key="5">
    <source>
        <dbReference type="PROSITE-ProRule" id="PRU00175"/>
    </source>
</evidence>
<evidence type="ECO:0000256" key="1">
    <source>
        <dbReference type="ARBA" id="ARBA00009199"/>
    </source>
</evidence>
<evidence type="ECO:0000313" key="7">
    <source>
        <dbReference type="EMBL" id="KAJ4967688.1"/>
    </source>
</evidence>
<evidence type="ECO:0000256" key="4">
    <source>
        <dbReference type="ARBA" id="ARBA00022833"/>
    </source>
</evidence>
<dbReference type="OrthoDB" id="245563at2759"/>
<dbReference type="PROSITE" id="PS50089">
    <property type="entry name" value="ZF_RING_2"/>
    <property type="match status" value="1"/>
</dbReference>
<comment type="similarity">
    <text evidence="1">Belongs to the amidase family.</text>
</comment>
<dbReference type="EMBL" id="JAMYWD010000006">
    <property type="protein sequence ID" value="KAJ4967688.1"/>
    <property type="molecule type" value="Genomic_DNA"/>
</dbReference>
<dbReference type="InterPro" id="IPR023631">
    <property type="entry name" value="Amidase_dom"/>
</dbReference>
<dbReference type="Gene3D" id="3.30.40.10">
    <property type="entry name" value="Zinc/RING finger domain, C3HC4 (zinc finger)"/>
    <property type="match status" value="1"/>
</dbReference>
<dbReference type="Gene3D" id="3.90.1300.10">
    <property type="entry name" value="Amidase signature (AS) domain"/>
    <property type="match status" value="1"/>
</dbReference>
<dbReference type="SUPFAM" id="SSF75304">
    <property type="entry name" value="Amidase signature (AS) enzymes"/>
    <property type="match status" value="1"/>
</dbReference>
<dbReference type="PROSITE" id="PS00518">
    <property type="entry name" value="ZF_RING_1"/>
    <property type="match status" value="1"/>
</dbReference>
<evidence type="ECO:0000313" key="8">
    <source>
        <dbReference type="Proteomes" id="UP001141806"/>
    </source>
</evidence>
<name>A0A9Q0KBX6_9MAGN</name>
<protein>
    <recommendedName>
        <fullName evidence="6">RING-type domain-containing protein</fullName>
    </recommendedName>
</protein>
<keyword evidence="8" id="KW-1185">Reference proteome</keyword>
<comment type="caution">
    <text evidence="7">The sequence shown here is derived from an EMBL/GenBank/DDBJ whole genome shotgun (WGS) entry which is preliminary data.</text>
</comment>
<evidence type="ECO:0000259" key="6">
    <source>
        <dbReference type="PROSITE" id="PS50089"/>
    </source>
</evidence>
<dbReference type="Proteomes" id="UP001141806">
    <property type="component" value="Unassembled WGS sequence"/>
</dbReference>
<reference evidence="7" key="1">
    <citation type="journal article" date="2023" name="Plant J.">
        <title>The genome of the king protea, Protea cynaroides.</title>
        <authorList>
            <person name="Chang J."/>
            <person name="Duong T.A."/>
            <person name="Schoeman C."/>
            <person name="Ma X."/>
            <person name="Roodt D."/>
            <person name="Barker N."/>
            <person name="Li Z."/>
            <person name="Van de Peer Y."/>
            <person name="Mizrachi E."/>
        </authorList>
    </citation>
    <scope>NUCLEOTIDE SEQUENCE</scope>
    <source>
        <tissue evidence="7">Young leaves</tissue>
    </source>
</reference>
<feature type="domain" description="RING-type" evidence="6">
    <location>
        <begin position="19"/>
        <end position="68"/>
    </location>
</feature>
<proteinExistence type="inferred from homology"/>
<dbReference type="AlphaFoldDB" id="A0A9Q0KBX6"/>
<dbReference type="Pfam" id="PF00097">
    <property type="entry name" value="zf-C3HC4"/>
    <property type="match status" value="1"/>
</dbReference>
<dbReference type="FunFam" id="3.90.1300.10:FF:000004">
    <property type="entry name" value="Outer envelope protein 64, mitochondrial"/>
    <property type="match status" value="1"/>
</dbReference>
<dbReference type="PANTHER" id="PTHR46310:SF7">
    <property type="entry name" value="AMIDASE 1"/>
    <property type="match status" value="1"/>
</dbReference>
<dbReference type="SUPFAM" id="SSF57850">
    <property type="entry name" value="RING/U-box"/>
    <property type="match status" value="1"/>
</dbReference>
<evidence type="ECO:0000256" key="2">
    <source>
        <dbReference type="ARBA" id="ARBA00022723"/>
    </source>
</evidence>
<dbReference type="Pfam" id="PF01425">
    <property type="entry name" value="Amidase"/>
    <property type="match status" value="1"/>
</dbReference>
<dbReference type="GO" id="GO:0008270">
    <property type="term" value="F:zinc ion binding"/>
    <property type="evidence" value="ECO:0007669"/>
    <property type="project" value="UniProtKB-KW"/>
</dbReference>
<keyword evidence="4" id="KW-0862">Zinc</keyword>
<dbReference type="InterPro" id="IPR020556">
    <property type="entry name" value="Amidase_CS"/>
</dbReference>
<evidence type="ECO:0000256" key="3">
    <source>
        <dbReference type="ARBA" id="ARBA00022771"/>
    </source>
</evidence>
<dbReference type="InterPro" id="IPR036928">
    <property type="entry name" value="AS_sf"/>
</dbReference>
<sequence>MKQNGSSSSSSNDSVLNPCPICLGPVQQEAYLDGCFHKFCYSCIADWAKFLATRHPQQQSCLTCPICKSDNFSIIYGFDGNSFQQHYPNQDVEKSFSLSEVHKYRLRCYYSEPGATYEKFNVLKYWKSNKYLQPNKWLQRWLRREFQALTMLEDVEILVHHILGVVESFMKRNQRELSNSTPEQKREEFKDLVSDAAKRFLTGRAERFVNELELFLVAGLTIEAYDEVYSQSLGLGTLDRWGGNPLIGDAVLSTPSVWKWVKWNILTNVLVRPKKRIEMAAVESDSGAFIKKLLLHPPPTASPQELPLNGLTFAVKDIFDIEGYVTGFGNPDWARTHSPAVSTAPAVLALLNAGATCVGKTVMDEMAYCLYGENKHYGTPVNPCVPDRIPGGSSSGSAVAVAAKLVNFSLGTDTGASVRVPAAFCGIYGFRPSHAIVPTTGVIPMAQSFDTVGWFARDPVILNQVGRVLLQLTNVEPVQPSYIIIPDDCFQLLGIPSERVTQVLIKSVKRLFGGQVVRHTNLGDYFKDKVPSLKHFMAEGNDHMEYNIPSLMALSSALRMLQRYEFKSNHEEWVNSVKPDLGPGISERIQEALRTTSENIDICNAVGHEFRTALTALLGEFGVLAIPTFPGPPFKLQTDTLTLEHFHARAFSLLSIAGFSGSCQVNIPLGTYDNLPVAVSLLAKHGADGFLLNLVEALDASLKEEIEISQNMSY</sequence>
<dbReference type="SMART" id="SM00184">
    <property type="entry name" value="RING"/>
    <property type="match status" value="1"/>
</dbReference>
<dbReference type="InterPro" id="IPR013083">
    <property type="entry name" value="Znf_RING/FYVE/PHD"/>
</dbReference>
<keyword evidence="2" id="KW-0479">Metal-binding</keyword>
<dbReference type="InterPro" id="IPR001841">
    <property type="entry name" value="Znf_RING"/>
</dbReference>
<dbReference type="InterPro" id="IPR018957">
    <property type="entry name" value="Znf_C3HC4_RING-type"/>
</dbReference>
<gene>
    <name evidence="7" type="ORF">NE237_014389</name>
</gene>
<accession>A0A9Q0KBX6</accession>